<sequence length="228" mass="25319">MASQDKTEKELSSLTGDTFISIADKFTPLPLNKPMAPSKASFTVTMIDTENAVSSLVDNMSNLPNNPPSIYLDLEGENLSRHGTLSIIQIYISTTNEAYLVDVHTLGNKAFVTPGTNDSDALYSHFDVSVAGIQDIQLMEVARRPSFKKYLSGLSKCIEKDGKLSTEEQQTWLAVKDKGRGLFAPELGGSYKVFNQRPLSKDIQSYCVQDVQYLARLWKIYDAQLTSY</sequence>
<keyword evidence="3" id="KW-1185">Reference proteome</keyword>
<dbReference type="InterPro" id="IPR012337">
    <property type="entry name" value="RNaseH-like_sf"/>
</dbReference>
<dbReference type="Gene3D" id="3.30.420.10">
    <property type="entry name" value="Ribonuclease H-like superfamily/Ribonuclease H"/>
    <property type="match status" value="1"/>
</dbReference>
<reference evidence="3" key="1">
    <citation type="submission" date="2020-06" db="EMBL/GenBank/DDBJ databases">
        <title>A chromosome-scale genome assembly of Talaromyces rugulosus W13939.</title>
        <authorList>
            <person name="Wang B."/>
            <person name="Guo L."/>
            <person name="Ye K."/>
            <person name="Wang L."/>
        </authorList>
    </citation>
    <scope>NUCLEOTIDE SEQUENCE [LARGE SCALE GENOMIC DNA]</scope>
    <source>
        <strain evidence="3">W13939</strain>
    </source>
</reference>
<dbReference type="InterPro" id="IPR036397">
    <property type="entry name" value="RNaseH_sf"/>
</dbReference>
<feature type="domain" description="3'-5' exonuclease" evidence="1">
    <location>
        <begin position="45"/>
        <end position="220"/>
    </location>
</feature>
<gene>
    <name evidence="2" type="ORF">TRUGW13939_11772</name>
</gene>
<organism evidence="2 3">
    <name type="scientific">Talaromyces rugulosus</name>
    <name type="common">Penicillium rugulosum</name>
    <dbReference type="NCBI Taxonomy" id="121627"/>
    <lineage>
        <taxon>Eukaryota</taxon>
        <taxon>Fungi</taxon>
        <taxon>Dikarya</taxon>
        <taxon>Ascomycota</taxon>
        <taxon>Pezizomycotina</taxon>
        <taxon>Eurotiomycetes</taxon>
        <taxon>Eurotiomycetidae</taxon>
        <taxon>Eurotiales</taxon>
        <taxon>Trichocomaceae</taxon>
        <taxon>Talaromyces</taxon>
        <taxon>Talaromyces sect. Islandici</taxon>
    </lineage>
</organism>
<protein>
    <recommendedName>
        <fullName evidence="1">3'-5' exonuclease domain-containing protein</fullName>
    </recommendedName>
</protein>
<dbReference type="AlphaFoldDB" id="A0A7H8REQ4"/>
<dbReference type="GO" id="GO:0003676">
    <property type="term" value="F:nucleic acid binding"/>
    <property type="evidence" value="ECO:0007669"/>
    <property type="project" value="InterPro"/>
</dbReference>
<dbReference type="Proteomes" id="UP000509510">
    <property type="component" value="Chromosome VI"/>
</dbReference>
<dbReference type="GO" id="GO:0008408">
    <property type="term" value="F:3'-5' exonuclease activity"/>
    <property type="evidence" value="ECO:0007669"/>
    <property type="project" value="InterPro"/>
</dbReference>
<dbReference type="PANTHER" id="PTHR43040:SF1">
    <property type="entry name" value="RIBONUCLEASE D"/>
    <property type="match status" value="1"/>
</dbReference>
<dbReference type="GeneID" id="55999249"/>
<name>A0A7H8REQ4_TALRU</name>
<dbReference type="RefSeq" id="XP_035350770.1">
    <property type="nucleotide sequence ID" value="XM_035494877.1"/>
</dbReference>
<accession>A0A7H8REQ4</accession>
<dbReference type="EMBL" id="CP055903">
    <property type="protein sequence ID" value="QKX64597.1"/>
    <property type="molecule type" value="Genomic_DNA"/>
</dbReference>
<evidence type="ECO:0000313" key="3">
    <source>
        <dbReference type="Proteomes" id="UP000509510"/>
    </source>
</evidence>
<proteinExistence type="predicted"/>
<dbReference type="GO" id="GO:0006139">
    <property type="term" value="P:nucleobase-containing compound metabolic process"/>
    <property type="evidence" value="ECO:0007669"/>
    <property type="project" value="InterPro"/>
</dbReference>
<dbReference type="OrthoDB" id="26838at2759"/>
<dbReference type="SUPFAM" id="SSF53098">
    <property type="entry name" value="Ribonuclease H-like"/>
    <property type="match status" value="1"/>
</dbReference>
<dbReference type="InterPro" id="IPR002562">
    <property type="entry name" value="3'-5'_exonuclease_dom"/>
</dbReference>
<dbReference type="KEGG" id="trg:TRUGW13939_11772"/>
<dbReference type="Pfam" id="PF01612">
    <property type="entry name" value="DNA_pol_A_exo1"/>
    <property type="match status" value="1"/>
</dbReference>
<dbReference type="PANTHER" id="PTHR43040">
    <property type="entry name" value="RIBONUCLEASE D"/>
    <property type="match status" value="1"/>
</dbReference>
<evidence type="ECO:0000259" key="1">
    <source>
        <dbReference type="Pfam" id="PF01612"/>
    </source>
</evidence>
<evidence type="ECO:0000313" key="2">
    <source>
        <dbReference type="EMBL" id="QKX64597.1"/>
    </source>
</evidence>